<reference evidence="18 19" key="1">
    <citation type="submission" date="2022-03" db="EMBL/GenBank/DDBJ databases">
        <authorList>
            <person name="Jo J.-H."/>
            <person name="Im W.-T."/>
        </authorList>
    </citation>
    <scope>NUCLEOTIDE SEQUENCE [LARGE SCALE GENOMIC DNA]</scope>
    <source>
        <strain evidence="18 19">MA9</strain>
    </source>
</reference>
<keyword evidence="9 15" id="KW-0456">Lyase</keyword>
<dbReference type="Gene3D" id="3.50.30.80">
    <property type="entry name" value="IlvD/EDD C-terminal domain-like"/>
    <property type="match status" value="1"/>
</dbReference>
<comment type="pathway">
    <text evidence="13 15">Amino-acid biosynthesis; L-isoleucine biosynthesis; L-isoleucine from 2-oxobutanoate: step 3/4.</text>
</comment>
<evidence type="ECO:0000256" key="10">
    <source>
        <dbReference type="ARBA" id="ARBA00023304"/>
    </source>
</evidence>
<keyword evidence="7 15" id="KW-0408">Iron</keyword>
<comment type="catalytic activity">
    <reaction evidence="11">
        <text>(2R)-2,3-dihydroxy-3-methylbutanoate = 3-methyl-2-oxobutanoate + H2O</text>
        <dbReference type="Rhea" id="RHEA:24809"/>
        <dbReference type="ChEBI" id="CHEBI:11851"/>
        <dbReference type="ChEBI" id="CHEBI:15377"/>
        <dbReference type="ChEBI" id="CHEBI:49072"/>
        <dbReference type="EC" id="4.2.1.9"/>
    </reaction>
    <physiologicalReaction direction="left-to-right" evidence="11">
        <dbReference type="Rhea" id="RHEA:24810"/>
    </physiologicalReaction>
</comment>
<evidence type="ECO:0000259" key="17">
    <source>
        <dbReference type="Pfam" id="PF24877"/>
    </source>
</evidence>
<dbReference type="GO" id="GO:0004160">
    <property type="term" value="F:dihydroxy-acid dehydratase activity"/>
    <property type="evidence" value="ECO:0007669"/>
    <property type="project" value="UniProtKB-EC"/>
</dbReference>
<dbReference type="Proteomes" id="UP001316087">
    <property type="component" value="Unassembled WGS sequence"/>
</dbReference>
<evidence type="ECO:0000256" key="11">
    <source>
        <dbReference type="ARBA" id="ARBA00029304"/>
    </source>
</evidence>
<keyword evidence="19" id="KW-1185">Reference proteome</keyword>
<dbReference type="SUPFAM" id="SSF52016">
    <property type="entry name" value="LeuD/IlvD-like"/>
    <property type="match status" value="1"/>
</dbReference>
<evidence type="ECO:0000256" key="1">
    <source>
        <dbReference type="ARBA" id="ARBA00001946"/>
    </source>
</evidence>
<protein>
    <recommendedName>
        <fullName evidence="14 15">Dihydroxy-acid dehydratase</fullName>
        <shortName evidence="15">DAD</shortName>
        <ecNumber evidence="14 15">4.2.1.9</ecNumber>
    </recommendedName>
</protein>
<organism evidence="18 19">
    <name type="scientific">Solibacillus palustris</name>
    <dbReference type="NCBI Taxonomy" id="2908203"/>
    <lineage>
        <taxon>Bacteria</taxon>
        <taxon>Bacillati</taxon>
        <taxon>Bacillota</taxon>
        <taxon>Bacilli</taxon>
        <taxon>Bacillales</taxon>
        <taxon>Caryophanaceae</taxon>
        <taxon>Solibacillus</taxon>
    </lineage>
</organism>
<evidence type="ECO:0000256" key="5">
    <source>
        <dbReference type="ARBA" id="ARBA00022723"/>
    </source>
</evidence>
<evidence type="ECO:0000259" key="16">
    <source>
        <dbReference type="Pfam" id="PF00920"/>
    </source>
</evidence>
<evidence type="ECO:0000256" key="8">
    <source>
        <dbReference type="ARBA" id="ARBA00023014"/>
    </source>
</evidence>
<gene>
    <name evidence="15 18" type="primary">ilvD</name>
    <name evidence="18" type="ORF">LZ480_11645</name>
</gene>
<feature type="modified residue" description="N6-carboxylysine" evidence="15">
    <location>
        <position position="122"/>
    </location>
</feature>
<feature type="binding site" evidence="15">
    <location>
        <position position="121"/>
    </location>
    <ligand>
        <name>Mg(2+)</name>
        <dbReference type="ChEBI" id="CHEBI:18420"/>
    </ligand>
</feature>
<evidence type="ECO:0000256" key="3">
    <source>
        <dbReference type="ARBA" id="ARBA00022605"/>
    </source>
</evidence>
<comment type="pathway">
    <text evidence="12 15">Amino-acid biosynthesis; L-valine biosynthesis; L-valine from pyruvate: step 3/4.</text>
</comment>
<comment type="cofactor">
    <cofactor evidence="15">
        <name>[2Fe-2S] cluster</name>
        <dbReference type="ChEBI" id="CHEBI:190135"/>
    </cofactor>
    <text evidence="15">Binds 1 [2Fe-2S] cluster per subunit. This cluster acts as a Lewis acid cofactor.</text>
</comment>
<evidence type="ECO:0000256" key="2">
    <source>
        <dbReference type="ARBA" id="ARBA00006486"/>
    </source>
</evidence>
<comment type="function">
    <text evidence="15">Functions in the biosynthesis of branched-chain amino acids. Catalyzes the dehydration of (2R,3R)-2,3-dihydroxy-3-methylpentanoate (2,3-dihydroxy-3-methylvalerate) into 2-oxo-3-methylpentanoate (2-oxo-3-methylvalerate) and of (2R)-2,3-dihydroxy-3-methylbutanoate (2,3-dihydroxyisovalerate) into 2-oxo-3-methylbutanoate (2-oxoisovalerate), the penultimate precursor to L-isoleucine and L-valine, respectively.</text>
</comment>
<accession>A0ABS9UDY6</accession>
<dbReference type="InterPro" id="IPR000581">
    <property type="entry name" value="ILV_EDD_N"/>
</dbReference>
<keyword evidence="8 15" id="KW-0411">Iron-sulfur</keyword>
<dbReference type="EMBL" id="JAKZFC010000004">
    <property type="protein sequence ID" value="MCH7322546.1"/>
    <property type="molecule type" value="Genomic_DNA"/>
</dbReference>
<feature type="binding site" evidence="15">
    <location>
        <position position="445"/>
    </location>
    <ligand>
        <name>Mg(2+)</name>
        <dbReference type="ChEBI" id="CHEBI:18420"/>
    </ligand>
</feature>
<feature type="binding site" description="via carbamate group" evidence="15">
    <location>
        <position position="122"/>
    </location>
    <ligand>
        <name>Mg(2+)</name>
        <dbReference type="ChEBI" id="CHEBI:18420"/>
    </ligand>
</feature>
<evidence type="ECO:0000256" key="9">
    <source>
        <dbReference type="ARBA" id="ARBA00023239"/>
    </source>
</evidence>
<dbReference type="InterPro" id="IPR056740">
    <property type="entry name" value="ILV_EDD_C"/>
</dbReference>
<comment type="catalytic activity">
    <reaction evidence="15">
        <text>(2R,3R)-2,3-dihydroxy-3-methylpentanoate = (S)-3-methyl-2-oxopentanoate + H2O</text>
        <dbReference type="Rhea" id="RHEA:27694"/>
        <dbReference type="ChEBI" id="CHEBI:15377"/>
        <dbReference type="ChEBI" id="CHEBI:35146"/>
        <dbReference type="ChEBI" id="CHEBI:49258"/>
        <dbReference type="EC" id="4.2.1.9"/>
    </reaction>
</comment>
<comment type="cofactor">
    <cofactor evidence="1 15">
        <name>Mg(2+)</name>
        <dbReference type="ChEBI" id="CHEBI:18420"/>
    </cofactor>
</comment>
<dbReference type="NCBIfam" id="NF002068">
    <property type="entry name" value="PRK00911.1"/>
    <property type="match status" value="1"/>
</dbReference>
<comment type="subunit">
    <text evidence="15">Homodimer.</text>
</comment>
<dbReference type="InterPro" id="IPR042096">
    <property type="entry name" value="Dihydro-acid_dehy_C"/>
</dbReference>
<evidence type="ECO:0000256" key="14">
    <source>
        <dbReference type="ARBA" id="ARBA00029490"/>
    </source>
</evidence>
<dbReference type="Pfam" id="PF24877">
    <property type="entry name" value="ILV_EDD_C"/>
    <property type="match status" value="1"/>
</dbReference>
<dbReference type="SUPFAM" id="SSF143975">
    <property type="entry name" value="IlvD/EDD N-terminal domain-like"/>
    <property type="match status" value="1"/>
</dbReference>
<keyword evidence="5 15" id="KW-0479">Metal-binding</keyword>
<dbReference type="InterPro" id="IPR004404">
    <property type="entry name" value="DihydroxyA_deHydtase"/>
</dbReference>
<dbReference type="EC" id="4.2.1.9" evidence="14 15"/>
<evidence type="ECO:0000256" key="12">
    <source>
        <dbReference type="ARBA" id="ARBA00029436"/>
    </source>
</evidence>
<feature type="domain" description="Dihydroxy-acid/6-phosphogluconate dehydratase N-terminal" evidence="16">
    <location>
        <begin position="32"/>
        <end position="350"/>
    </location>
</feature>
<keyword evidence="3 15" id="KW-0028">Amino-acid biosynthesis</keyword>
<proteinExistence type="inferred from homology"/>
<feature type="domain" description="Dihydroxy-acid/6-phosphogluconate dehydratase C-terminal" evidence="17">
    <location>
        <begin position="361"/>
        <end position="551"/>
    </location>
</feature>
<comment type="caution">
    <text evidence="15">Lacks conserved residue(s) required for the propagation of feature annotation.</text>
</comment>
<dbReference type="HAMAP" id="MF_00012">
    <property type="entry name" value="IlvD"/>
    <property type="match status" value="1"/>
</dbReference>
<dbReference type="PROSITE" id="PS00886">
    <property type="entry name" value="ILVD_EDD_1"/>
    <property type="match status" value="1"/>
</dbReference>
<keyword evidence="10 15" id="KW-0100">Branched-chain amino acid biosynthesis</keyword>
<dbReference type="Pfam" id="PF00920">
    <property type="entry name" value="ILVD_EDD_N"/>
    <property type="match status" value="1"/>
</dbReference>
<name>A0ABS9UDY6_9BACL</name>
<feature type="binding site" evidence="15">
    <location>
        <position position="79"/>
    </location>
    <ligand>
        <name>Mg(2+)</name>
        <dbReference type="ChEBI" id="CHEBI:18420"/>
    </ligand>
</feature>
<sequence>MRSDMIKLGVDRAPHRSLLYATGKVKAKDLEKPFIGVCNSYIDIIPGHVHLREFADVVKEAIIEAGGIPFEFNTIGVDDGIAMGHIGMRYSLPSREIIADAAETVINAHWLDGVFYIPNCDKITPGMLMAAVRTNVPSVFVSGGPMEAGISATGKTLSLTSVFEGVGAHKAGTMTAEELLDIENNACPTCGSCSGMFTANSMNCLMEMLGLALPGNGTIVATSEKRKELIYEAAKHLVRMIKEDVKPRDIVTKAAIDDAFALDMAMGGSTNTVLHTLAIANEAEIDYNIEDINRVAERVPYLAKIMPASDISMDDIAKAGGVQAIINELTKIPGAIHPDRPTIAGVTMRELVKDYEISNDKVIRTKDNPYSPVGGLSVLFGNIAPEGSVIKVGAVDPSIKTFTGEAIVFNSQEEAQQAIDEGVVREGHVVVIRYEGPKGGPGMPEMLAPTSAIQGRGLGTKVALITDGRFSGASRGISIGHISPEAAEGGPIALVNNGDIIEIDLPSRTINLIISGEELAKRRESLQPFEPKIKRGWLARYSALVTNASKGGVMKI</sequence>
<dbReference type="PANTHER" id="PTHR43661:SF3">
    <property type="entry name" value="D-XYLONATE DEHYDRATASE YAGF-RELATED"/>
    <property type="match status" value="1"/>
</dbReference>
<dbReference type="PROSITE" id="PS00887">
    <property type="entry name" value="ILVD_EDD_2"/>
    <property type="match status" value="1"/>
</dbReference>
<evidence type="ECO:0000256" key="13">
    <source>
        <dbReference type="ARBA" id="ARBA00029437"/>
    </source>
</evidence>
<dbReference type="InterPro" id="IPR020558">
    <property type="entry name" value="DiOHA_6PGluconate_deHydtase_CS"/>
</dbReference>
<evidence type="ECO:0000313" key="18">
    <source>
        <dbReference type="EMBL" id="MCH7322546.1"/>
    </source>
</evidence>
<evidence type="ECO:0000256" key="4">
    <source>
        <dbReference type="ARBA" id="ARBA00022714"/>
    </source>
</evidence>
<evidence type="ECO:0000313" key="19">
    <source>
        <dbReference type="Proteomes" id="UP001316087"/>
    </source>
</evidence>
<dbReference type="InterPro" id="IPR037237">
    <property type="entry name" value="IlvD/EDD_N"/>
</dbReference>
<dbReference type="PANTHER" id="PTHR43661">
    <property type="entry name" value="D-XYLONATE DEHYDRATASE"/>
    <property type="match status" value="1"/>
</dbReference>
<evidence type="ECO:0000256" key="15">
    <source>
        <dbReference type="HAMAP-Rule" id="MF_00012"/>
    </source>
</evidence>
<comment type="similarity">
    <text evidence="2 15">Belongs to the IlvD/Edd family.</text>
</comment>
<evidence type="ECO:0000256" key="6">
    <source>
        <dbReference type="ARBA" id="ARBA00022842"/>
    </source>
</evidence>
<feature type="active site" description="Proton acceptor" evidence="15">
    <location>
        <position position="471"/>
    </location>
</feature>
<dbReference type="RefSeq" id="WP_241369615.1">
    <property type="nucleotide sequence ID" value="NZ_JAKZFC010000004.1"/>
</dbReference>
<comment type="caution">
    <text evidence="18">The sequence shown here is derived from an EMBL/GenBank/DDBJ whole genome shotgun (WGS) entry which is preliminary data.</text>
</comment>
<keyword evidence="6 15" id="KW-0460">Magnesium</keyword>
<dbReference type="NCBIfam" id="TIGR00110">
    <property type="entry name" value="ilvD"/>
    <property type="match status" value="1"/>
</dbReference>
<evidence type="ECO:0000256" key="7">
    <source>
        <dbReference type="ARBA" id="ARBA00023004"/>
    </source>
</evidence>
<keyword evidence="4 15" id="KW-0001">2Fe-2S</keyword>